<dbReference type="Proteomes" id="UP001620626">
    <property type="component" value="Unassembled WGS sequence"/>
</dbReference>
<feature type="region of interest" description="Disordered" evidence="1">
    <location>
        <begin position="88"/>
        <end position="107"/>
    </location>
</feature>
<keyword evidence="4" id="KW-1185">Reference proteome</keyword>
<accession>A0ABD2JNL7</accession>
<dbReference type="SUPFAM" id="SSF54160">
    <property type="entry name" value="Chromo domain-like"/>
    <property type="match status" value="1"/>
</dbReference>
<gene>
    <name evidence="3" type="ORF">niasHT_026704</name>
</gene>
<dbReference type="EMBL" id="JBICBT010000928">
    <property type="protein sequence ID" value="KAL3092152.1"/>
    <property type="molecule type" value="Genomic_DNA"/>
</dbReference>
<proteinExistence type="predicted"/>
<evidence type="ECO:0000259" key="2">
    <source>
        <dbReference type="PROSITE" id="PS50013"/>
    </source>
</evidence>
<reference evidence="3 4" key="1">
    <citation type="submission" date="2024-10" db="EMBL/GenBank/DDBJ databases">
        <authorList>
            <person name="Kim D."/>
        </authorList>
    </citation>
    <scope>NUCLEOTIDE SEQUENCE [LARGE SCALE GENOMIC DNA]</scope>
    <source>
        <strain evidence="3">BH-2024</strain>
    </source>
</reference>
<evidence type="ECO:0000313" key="3">
    <source>
        <dbReference type="EMBL" id="KAL3092152.1"/>
    </source>
</evidence>
<feature type="region of interest" description="Disordered" evidence="1">
    <location>
        <begin position="116"/>
        <end position="163"/>
    </location>
</feature>
<dbReference type="AlphaFoldDB" id="A0ABD2JNL7"/>
<dbReference type="Gene3D" id="2.40.50.40">
    <property type="match status" value="1"/>
</dbReference>
<dbReference type="InterPro" id="IPR016197">
    <property type="entry name" value="Chromo-like_dom_sf"/>
</dbReference>
<feature type="region of interest" description="Disordered" evidence="1">
    <location>
        <begin position="348"/>
        <end position="370"/>
    </location>
</feature>
<organism evidence="3 4">
    <name type="scientific">Heterodera trifolii</name>
    <dbReference type="NCBI Taxonomy" id="157864"/>
    <lineage>
        <taxon>Eukaryota</taxon>
        <taxon>Metazoa</taxon>
        <taxon>Ecdysozoa</taxon>
        <taxon>Nematoda</taxon>
        <taxon>Chromadorea</taxon>
        <taxon>Rhabditida</taxon>
        <taxon>Tylenchina</taxon>
        <taxon>Tylenchomorpha</taxon>
        <taxon>Tylenchoidea</taxon>
        <taxon>Heteroderidae</taxon>
        <taxon>Heteroderinae</taxon>
        <taxon>Heterodera</taxon>
    </lineage>
</organism>
<feature type="domain" description="Chromo" evidence="2">
    <location>
        <begin position="31"/>
        <end position="92"/>
    </location>
</feature>
<dbReference type="InterPro" id="IPR023780">
    <property type="entry name" value="Chromo_domain"/>
</dbReference>
<evidence type="ECO:0000256" key="1">
    <source>
        <dbReference type="SAM" id="MobiDB-lite"/>
    </source>
</evidence>
<protein>
    <recommendedName>
        <fullName evidence="2">Chromo domain-containing protein</fullName>
    </recommendedName>
</protein>
<feature type="region of interest" description="Disordered" evidence="1">
    <location>
        <begin position="223"/>
        <end position="292"/>
    </location>
</feature>
<feature type="compositionally biased region" description="Low complexity" evidence="1">
    <location>
        <begin position="256"/>
        <end position="292"/>
    </location>
</feature>
<name>A0ABD2JNL7_9BILA</name>
<dbReference type="InterPro" id="IPR000953">
    <property type="entry name" value="Chromo/chromo_shadow_dom"/>
</dbReference>
<dbReference type="SMART" id="SM00298">
    <property type="entry name" value="CHROMO"/>
    <property type="match status" value="1"/>
</dbReference>
<dbReference type="Pfam" id="PF00385">
    <property type="entry name" value="Chromo"/>
    <property type="match status" value="1"/>
</dbReference>
<dbReference type="PROSITE" id="PS50013">
    <property type="entry name" value="CHROMO_2"/>
    <property type="match status" value="1"/>
</dbReference>
<feature type="compositionally biased region" description="Low complexity" evidence="1">
    <location>
        <begin position="348"/>
        <end position="369"/>
    </location>
</feature>
<dbReference type="InterPro" id="IPR003882">
    <property type="entry name" value="Pistil_extensin"/>
</dbReference>
<feature type="compositionally biased region" description="Low complexity" evidence="1">
    <location>
        <begin position="223"/>
        <end position="248"/>
    </location>
</feature>
<comment type="caution">
    <text evidence="3">The sequence shown here is derived from an EMBL/GenBank/DDBJ whole genome shotgun (WGS) entry which is preliminary data.</text>
</comment>
<sequence length="447" mass="47704">MLHHVHKFGNSCVFLYSSMRLKKFFGDERLYDVQSIETSRRTPEGNLELLIRWKGFPFSEATWELFGHIRATAPELTQKWEKLHQFKKTVQRSSTPPGHFPTPEKREGWMTGAELSTDEDDVWQPTPPKRKKTTDKFKQYNKKPATTTASSTTTTCVNDDNNNNDSELFGRLVIDEDAASPPPPPVRSVIFSIIGRPSPMMHTVRPPAVRRVLFSSTASPLPSSSAARSVLSPPAPLPSSSAARSVLSPPAPPPSSSAAVASVLSPPAPLPSSSAAVASAHSPPASLPSSSAAVVPPLSPPAAFPPLSPTPLLSPPAFPPLSPIPPLSSPPAFSPPLSPAAVVAASRPPSPVAAASPSSPRAGPSAAVPNEVTKVTENIVLYQGVEYAMDKSKSRPPHPNLPGSGGRVFVCRRVGCANTRIGRCCAWMKLRWDSDVVIKGPGAHKKK</sequence>
<feature type="compositionally biased region" description="Low complexity" evidence="1">
    <location>
        <begin position="145"/>
        <end position="163"/>
    </location>
</feature>
<dbReference type="PRINTS" id="PR01218">
    <property type="entry name" value="PSTLEXTENSIN"/>
</dbReference>
<dbReference type="CDD" id="cd00024">
    <property type="entry name" value="CD_CSD"/>
    <property type="match status" value="1"/>
</dbReference>
<evidence type="ECO:0000313" key="4">
    <source>
        <dbReference type="Proteomes" id="UP001620626"/>
    </source>
</evidence>